<keyword evidence="8" id="KW-0732">Signal</keyword>
<dbReference type="FunFam" id="3.40.50.200:FF:000014">
    <property type="entry name" value="Proteinase K"/>
    <property type="match status" value="1"/>
</dbReference>
<comment type="similarity">
    <text evidence="1 5 6">Belongs to the peptidase S8 family.</text>
</comment>
<evidence type="ECO:0000313" key="10">
    <source>
        <dbReference type="EMBL" id="SOD61749.1"/>
    </source>
</evidence>
<evidence type="ECO:0000256" key="2">
    <source>
        <dbReference type="ARBA" id="ARBA00022670"/>
    </source>
</evidence>
<dbReference type="SUPFAM" id="SSF54897">
    <property type="entry name" value="Protease propeptides/inhibitors"/>
    <property type="match status" value="1"/>
</dbReference>
<keyword evidence="4 5" id="KW-0720">Serine protease</keyword>
<feature type="compositionally biased region" description="Polar residues" evidence="7">
    <location>
        <begin position="119"/>
        <end position="130"/>
    </location>
</feature>
<dbReference type="PANTHER" id="PTHR43806:SF11">
    <property type="entry name" value="CEREVISIN-RELATED"/>
    <property type="match status" value="1"/>
</dbReference>
<dbReference type="InterPro" id="IPR022398">
    <property type="entry name" value="Peptidase_S8_His-AS"/>
</dbReference>
<dbReference type="GO" id="GO:0004252">
    <property type="term" value="F:serine-type endopeptidase activity"/>
    <property type="evidence" value="ECO:0007669"/>
    <property type="project" value="UniProtKB-UniRule"/>
</dbReference>
<dbReference type="InterPro" id="IPR015500">
    <property type="entry name" value="Peptidase_S8_subtilisin-rel"/>
</dbReference>
<name>A0A286DSW5_9ACTN</name>
<protein>
    <submittedName>
        <fullName evidence="10">Serine protease, subtilisin family</fullName>
    </submittedName>
</protein>
<dbReference type="SUPFAM" id="SSF49785">
    <property type="entry name" value="Galactose-binding domain-like"/>
    <property type="match status" value="1"/>
</dbReference>
<dbReference type="Pfam" id="PF00082">
    <property type="entry name" value="Peptidase_S8"/>
    <property type="match status" value="1"/>
</dbReference>
<feature type="region of interest" description="Disordered" evidence="7">
    <location>
        <begin position="119"/>
        <end position="155"/>
    </location>
</feature>
<dbReference type="InterPro" id="IPR034193">
    <property type="entry name" value="PCSK9_ProteinaseK-like"/>
</dbReference>
<dbReference type="Pfam" id="PF01483">
    <property type="entry name" value="P_proprotein"/>
    <property type="match status" value="1"/>
</dbReference>
<dbReference type="RefSeq" id="WP_097230231.1">
    <property type="nucleotide sequence ID" value="NZ_OCNE01000003.1"/>
</dbReference>
<dbReference type="InterPro" id="IPR050131">
    <property type="entry name" value="Peptidase_S8_subtilisin-like"/>
</dbReference>
<accession>A0A286DSW5</accession>
<dbReference type="SUPFAM" id="SSF52743">
    <property type="entry name" value="Subtilisin-like"/>
    <property type="match status" value="1"/>
</dbReference>
<proteinExistence type="inferred from homology"/>
<dbReference type="InterPro" id="IPR036852">
    <property type="entry name" value="Peptidase_S8/S53_dom_sf"/>
</dbReference>
<dbReference type="Gene3D" id="3.30.70.80">
    <property type="entry name" value="Peptidase S8 propeptide/proteinase inhibitor I9"/>
    <property type="match status" value="1"/>
</dbReference>
<dbReference type="CDD" id="cd04077">
    <property type="entry name" value="Peptidases_S8_PCSK9_ProteinaseK_like"/>
    <property type="match status" value="1"/>
</dbReference>
<dbReference type="OrthoDB" id="9798386at2"/>
<dbReference type="PROSITE" id="PS51892">
    <property type="entry name" value="SUBTILASE"/>
    <property type="match status" value="1"/>
</dbReference>
<dbReference type="PROSITE" id="PS51829">
    <property type="entry name" value="P_HOMO_B"/>
    <property type="match status" value="1"/>
</dbReference>
<evidence type="ECO:0000256" key="8">
    <source>
        <dbReference type="SAM" id="SignalP"/>
    </source>
</evidence>
<dbReference type="Pfam" id="PF05922">
    <property type="entry name" value="Inhibitor_I9"/>
    <property type="match status" value="1"/>
</dbReference>
<keyword evidence="11" id="KW-1185">Reference proteome</keyword>
<dbReference type="PROSITE" id="PS00137">
    <property type="entry name" value="SUBTILASE_HIS"/>
    <property type="match status" value="1"/>
</dbReference>
<dbReference type="AlphaFoldDB" id="A0A286DSW5"/>
<dbReference type="PRINTS" id="PR00723">
    <property type="entry name" value="SUBTILISIN"/>
</dbReference>
<dbReference type="Proteomes" id="UP000219072">
    <property type="component" value="Unassembled WGS sequence"/>
</dbReference>
<organism evidence="10 11">
    <name type="scientific">Streptomyces zhaozhouensis</name>
    <dbReference type="NCBI Taxonomy" id="1300267"/>
    <lineage>
        <taxon>Bacteria</taxon>
        <taxon>Bacillati</taxon>
        <taxon>Actinomycetota</taxon>
        <taxon>Actinomycetes</taxon>
        <taxon>Kitasatosporales</taxon>
        <taxon>Streptomycetaceae</taxon>
        <taxon>Streptomyces</taxon>
    </lineage>
</organism>
<dbReference type="PROSITE" id="PS00136">
    <property type="entry name" value="SUBTILASE_ASP"/>
    <property type="match status" value="1"/>
</dbReference>
<dbReference type="InterPro" id="IPR000209">
    <property type="entry name" value="Peptidase_S8/S53_dom"/>
</dbReference>
<keyword evidence="2 5" id="KW-0645">Protease</keyword>
<keyword evidence="3 5" id="KW-0378">Hydrolase</keyword>
<dbReference type="PANTHER" id="PTHR43806">
    <property type="entry name" value="PEPTIDASE S8"/>
    <property type="match status" value="1"/>
</dbReference>
<evidence type="ECO:0000256" key="3">
    <source>
        <dbReference type="ARBA" id="ARBA00022801"/>
    </source>
</evidence>
<dbReference type="InterPro" id="IPR023828">
    <property type="entry name" value="Peptidase_S8_Ser-AS"/>
</dbReference>
<evidence type="ECO:0000256" key="1">
    <source>
        <dbReference type="ARBA" id="ARBA00011073"/>
    </source>
</evidence>
<reference evidence="10 11" key="1">
    <citation type="submission" date="2017-09" db="EMBL/GenBank/DDBJ databases">
        <authorList>
            <person name="Ehlers B."/>
            <person name="Leendertz F.H."/>
        </authorList>
    </citation>
    <scope>NUCLEOTIDE SEQUENCE [LARGE SCALE GENOMIC DNA]</scope>
    <source>
        <strain evidence="10 11">CGMCC 4.7095</strain>
    </source>
</reference>
<dbReference type="EMBL" id="OCNE01000003">
    <property type="protein sequence ID" value="SOD61749.1"/>
    <property type="molecule type" value="Genomic_DNA"/>
</dbReference>
<dbReference type="InterPro" id="IPR010259">
    <property type="entry name" value="S8pro/Inhibitor_I9"/>
</dbReference>
<feature type="active site" description="Charge relay system" evidence="5">
    <location>
        <position position="350"/>
    </location>
</feature>
<dbReference type="InterPro" id="IPR002884">
    <property type="entry name" value="P_dom"/>
</dbReference>
<evidence type="ECO:0000256" key="7">
    <source>
        <dbReference type="SAM" id="MobiDB-lite"/>
    </source>
</evidence>
<gene>
    <name evidence="10" type="ORF">SAMN06297387_103357</name>
</gene>
<feature type="domain" description="P/Homo B" evidence="9">
    <location>
        <begin position="407"/>
        <end position="526"/>
    </location>
</feature>
<sequence length="526" mass="52598">MDKTRKSTRFRRGAGLATAAGVVLAGIALPASAQANDTPTGVIANAGAEDVVPGSYLVTLHGGVAAQGVTATAESLADTHGAEVTSVFQHALDGFAVEATEAEALALAADPAVAEVTHNQTVRTTATQEDPPSWGLDRIDQPSPQPDSSYTYPDHGGEGVTIYVLDTGVRYSHEDFGGRATFGFDAYGGDGGDGQGHGSHVAGTAAGTAYGVAKNADLVSVRVLDNSGSGTIEAVVGGVDWITGNASGPSVVNVSLGGGANSTLDTAVRNSVDAGITYAVAAGNDYGADASLSSPARVEEAITVGSSTDQDAISPFSNVGSVVDLFAPGSAITSAWNTGDTAENTISGTSMATPHVAGAAALYLGEHPDATPAEVEEALVGSALGDVLSGIPGDTANLLLNVSGDGSGPGAPPSGERFESTAPVGIVDNTSVTSTLDVAGVGTLTGAFEVELDISHTWVGDLTVELTAPDGTTDVLRDRSGGSQQDLLATYRIPGAGVSADGTWVLTVTDNASRDEGTLNAWALQF</sequence>
<feature type="signal peptide" evidence="8">
    <location>
        <begin position="1"/>
        <end position="35"/>
    </location>
</feature>
<dbReference type="InterPro" id="IPR023827">
    <property type="entry name" value="Peptidase_S8_Asp-AS"/>
</dbReference>
<feature type="active site" description="Charge relay system" evidence="5">
    <location>
        <position position="166"/>
    </location>
</feature>
<evidence type="ECO:0000259" key="9">
    <source>
        <dbReference type="PROSITE" id="PS51829"/>
    </source>
</evidence>
<evidence type="ECO:0000256" key="4">
    <source>
        <dbReference type="ARBA" id="ARBA00022825"/>
    </source>
</evidence>
<dbReference type="GO" id="GO:0005615">
    <property type="term" value="C:extracellular space"/>
    <property type="evidence" value="ECO:0007669"/>
    <property type="project" value="TreeGrafter"/>
</dbReference>
<feature type="chain" id="PRO_5012154141" evidence="8">
    <location>
        <begin position="36"/>
        <end position="526"/>
    </location>
</feature>
<dbReference type="InterPro" id="IPR037045">
    <property type="entry name" value="S8pro/Inhibitor_I9_sf"/>
</dbReference>
<dbReference type="Gene3D" id="3.40.50.200">
    <property type="entry name" value="Peptidase S8/S53 domain"/>
    <property type="match status" value="1"/>
</dbReference>
<dbReference type="Gene3D" id="2.60.120.260">
    <property type="entry name" value="Galactose-binding domain-like"/>
    <property type="match status" value="1"/>
</dbReference>
<evidence type="ECO:0000256" key="6">
    <source>
        <dbReference type="RuleBase" id="RU003355"/>
    </source>
</evidence>
<evidence type="ECO:0000256" key="5">
    <source>
        <dbReference type="PROSITE-ProRule" id="PRU01240"/>
    </source>
</evidence>
<dbReference type="PROSITE" id="PS00138">
    <property type="entry name" value="SUBTILASE_SER"/>
    <property type="match status" value="1"/>
</dbReference>
<evidence type="ECO:0000313" key="11">
    <source>
        <dbReference type="Proteomes" id="UP000219072"/>
    </source>
</evidence>
<dbReference type="GO" id="GO:0006508">
    <property type="term" value="P:proteolysis"/>
    <property type="evidence" value="ECO:0007669"/>
    <property type="project" value="UniProtKB-KW"/>
</dbReference>
<dbReference type="InterPro" id="IPR008979">
    <property type="entry name" value="Galactose-bd-like_sf"/>
</dbReference>
<feature type="active site" description="Charge relay system" evidence="5">
    <location>
        <position position="197"/>
    </location>
</feature>